<reference evidence="2" key="1">
    <citation type="journal article" date="2006" name="PLoS Biol.">
        <title>Macronuclear genome sequence of the ciliate Tetrahymena thermophila, a model eukaryote.</title>
        <authorList>
            <person name="Eisen J.A."/>
            <person name="Coyne R.S."/>
            <person name="Wu M."/>
            <person name="Wu D."/>
            <person name="Thiagarajan M."/>
            <person name="Wortman J.R."/>
            <person name="Badger J.H."/>
            <person name="Ren Q."/>
            <person name="Amedeo P."/>
            <person name="Jones K.M."/>
            <person name="Tallon L.J."/>
            <person name="Delcher A.L."/>
            <person name="Salzberg S.L."/>
            <person name="Silva J.C."/>
            <person name="Haas B.J."/>
            <person name="Majoros W.H."/>
            <person name="Farzad M."/>
            <person name="Carlton J.M."/>
            <person name="Smith R.K. Jr."/>
            <person name="Garg J."/>
            <person name="Pearlman R.E."/>
            <person name="Karrer K.M."/>
            <person name="Sun L."/>
            <person name="Manning G."/>
            <person name="Elde N.C."/>
            <person name="Turkewitz A.P."/>
            <person name="Asai D.J."/>
            <person name="Wilkes D.E."/>
            <person name="Wang Y."/>
            <person name="Cai H."/>
            <person name="Collins K."/>
            <person name="Stewart B.A."/>
            <person name="Lee S.R."/>
            <person name="Wilamowska K."/>
            <person name="Weinberg Z."/>
            <person name="Ruzzo W.L."/>
            <person name="Wloga D."/>
            <person name="Gaertig J."/>
            <person name="Frankel J."/>
            <person name="Tsao C.-C."/>
            <person name="Gorovsky M.A."/>
            <person name="Keeling P.J."/>
            <person name="Waller R.F."/>
            <person name="Patron N.J."/>
            <person name="Cherry J.M."/>
            <person name="Stover N.A."/>
            <person name="Krieger C.J."/>
            <person name="del Toro C."/>
            <person name="Ryder H.F."/>
            <person name="Williamson S.C."/>
            <person name="Barbeau R.A."/>
            <person name="Hamilton E.P."/>
            <person name="Orias E."/>
        </authorList>
    </citation>
    <scope>NUCLEOTIDE SEQUENCE [LARGE SCALE GENOMIC DNA]</scope>
    <source>
        <strain evidence="2">SB210</strain>
    </source>
</reference>
<gene>
    <name evidence="1" type="ORF">TTHERM_01498880</name>
</gene>
<proteinExistence type="predicted"/>
<dbReference type="InParanoid" id="Q228U0"/>
<dbReference type="GeneID" id="7826655"/>
<keyword evidence="2" id="KW-1185">Reference proteome</keyword>
<accession>Q228U0</accession>
<sequence length="90" mass="10977">MKNFERNQSVELCKQSLDLNNCGDISRVTTIRRYYQIFLDYVYSYALQKNQELYYKDDELEIDDFILQKKQGKARNMPIYLDKQFNQIFL</sequence>
<evidence type="ECO:0000313" key="1">
    <source>
        <dbReference type="EMBL" id="EAR81809.1"/>
    </source>
</evidence>
<protein>
    <submittedName>
        <fullName evidence="1">Uncharacterized protein</fullName>
    </submittedName>
</protein>
<organism evidence="1 2">
    <name type="scientific">Tetrahymena thermophila (strain SB210)</name>
    <dbReference type="NCBI Taxonomy" id="312017"/>
    <lineage>
        <taxon>Eukaryota</taxon>
        <taxon>Sar</taxon>
        <taxon>Alveolata</taxon>
        <taxon>Ciliophora</taxon>
        <taxon>Intramacronucleata</taxon>
        <taxon>Oligohymenophorea</taxon>
        <taxon>Hymenostomatida</taxon>
        <taxon>Tetrahymenina</taxon>
        <taxon>Tetrahymenidae</taxon>
        <taxon>Tetrahymena</taxon>
    </lineage>
</organism>
<dbReference type="EMBL" id="GG662528">
    <property type="protein sequence ID" value="EAR81809.1"/>
    <property type="molecule type" value="Genomic_DNA"/>
</dbReference>
<dbReference type="HOGENOM" id="CLU_2445677_0_0_1"/>
<dbReference type="AlphaFoldDB" id="Q228U0"/>
<name>Q228U0_TETTS</name>
<dbReference type="Proteomes" id="UP000009168">
    <property type="component" value="Unassembled WGS sequence"/>
</dbReference>
<dbReference type="KEGG" id="tet:TTHERM_01498880"/>
<evidence type="ECO:0000313" key="2">
    <source>
        <dbReference type="Proteomes" id="UP000009168"/>
    </source>
</evidence>
<dbReference type="RefSeq" id="XP_001029472.1">
    <property type="nucleotide sequence ID" value="XM_001029472.1"/>
</dbReference>